<reference evidence="2 3" key="1">
    <citation type="journal article" date="2021" name="Elife">
        <title>Chloroplast acquisition without the gene transfer in kleptoplastic sea slugs, Plakobranchus ocellatus.</title>
        <authorList>
            <person name="Maeda T."/>
            <person name="Takahashi S."/>
            <person name="Yoshida T."/>
            <person name="Shimamura S."/>
            <person name="Takaki Y."/>
            <person name="Nagai Y."/>
            <person name="Toyoda A."/>
            <person name="Suzuki Y."/>
            <person name="Arimoto A."/>
            <person name="Ishii H."/>
            <person name="Satoh N."/>
            <person name="Nishiyama T."/>
            <person name="Hasebe M."/>
            <person name="Maruyama T."/>
            <person name="Minagawa J."/>
            <person name="Obokata J."/>
            <person name="Shigenobu S."/>
        </authorList>
    </citation>
    <scope>NUCLEOTIDE SEQUENCE [LARGE SCALE GENOMIC DNA]</scope>
</reference>
<keyword evidence="3" id="KW-1185">Reference proteome</keyword>
<comment type="caution">
    <text evidence="2">The sequence shown here is derived from an EMBL/GenBank/DDBJ whole genome shotgun (WGS) entry which is preliminary data.</text>
</comment>
<sequence length="80" mass="9222">MKQCYFSFCFVTHFFRQRRKEEKQGEAGQTPSGTSTAMLVMIEAGWLTIKMSVSMTCEGRARRNDDDDDDDDDDDVDILE</sequence>
<evidence type="ECO:0008006" key="4">
    <source>
        <dbReference type="Google" id="ProtNLM"/>
    </source>
</evidence>
<evidence type="ECO:0000313" key="2">
    <source>
        <dbReference type="EMBL" id="GFO21861.1"/>
    </source>
</evidence>
<name>A0AAV4BN29_9GAST</name>
<gene>
    <name evidence="2" type="ORF">PoB_004836600</name>
</gene>
<proteinExistence type="predicted"/>
<accession>A0AAV4BN29</accession>
<protein>
    <recommendedName>
        <fullName evidence="4">Secreted protein</fullName>
    </recommendedName>
</protein>
<dbReference type="AlphaFoldDB" id="A0AAV4BN29"/>
<feature type="compositionally biased region" description="Acidic residues" evidence="1">
    <location>
        <begin position="66"/>
        <end position="80"/>
    </location>
</feature>
<feature type="region of interest" description="Disordered" evidence="1">
    <location>
        <begin position="59"/>
        <end position="80"/>
    </location>
</feature>
<evidence type="ECO:0000256" key="1">
    <source>
        <dbReference type="SAM" id="MobiDB-lite"/>
    </source>
</evidence>
<dbReference type="EMBL" id="BLXT01005284">
    <property type="protein sequence ID" value="GFO21861.1"/>
    <property type="molecule type" value="Genomic_DNA"/>
</dbReference>
<organism evidence="2 3">
    <name type="scientific">Plakobranchus ocellatus</name>
    <dbReference type="NCBI Taxonomy" id="259542"/>
    <lineage>
        <taxon>Eukaryota</taxon>
        <taxon>Metazoa</taxon>
        <taxon>Spiralia</taxon>
        <taxon>Lophotrochozoa</taxon>
        <taxon>Mollusca</taxon>
        <taxon>Gastropoda</taxon>
        <taxon>Heterobranchia</taxon>
        <taxon>Euthyneura</taxon>
        <taxon>Panpulmonata</taxon>
        <taxon>Sacoglossa</taxon>
        <taxon>Placobranchoidea</taxon>
        <taxon>Plakobranchidae</taxon>
        <taxon>Plakobranchus</taxon>
    </lineage>
</organism>
<dbReference type="Proteomes" id="UP000735302">
    <property type="component" value="Unassembled WGS sequence"/>
</dbReference>
<evidence type="ECO:0000313" key="3">
    <source>
        <dbReference type="Proteomes" id="UP000735302"/>
    </source>
</evidence>